<accession>A0ABN0XLQ6</accession>
<comment type="caution">
    <text evidence="3">The sequence shown here is derived from an EMBL/GenBank/DDBJ whole genome shotgun (WGS) entry which is preliminary data.</text>
</comment>
<proteinExistence type="predicted"/>
<dbReference type="Proteomes" id="UP001501822">
    <property type="component" value="Unassembled WGS sequence"/>
</dbReference>
<organism evidence="3 4">
    <name type="scientific">Actinoallomurus spadix</name>
    <dbReference type="NCBI Taxonomy" id="79912"/>
    <lineage>
        <taxon>Bacteria</taxon>
        <taxon>Bacillati</taxon>
        <taxon>Actinomycetota</taxon>
        <taxon>Actinomycetes</taxon>
        <taxon>Streptosporangiales</taxon>
        <taxon>Thermomonosporaceae</taxon>
        <taxon>Actinoallomurus</taxon>
    </lineage>
</organism>
<feature type="domain" description="ARB-07466-like C-terminal" evidence="2">
    <location>
        <begin position="41"/>
        <end position="142"/>
    </location>
</feature>
<protein>
    <recommendedName>
        <fullName evidence="2">ARB-07466-like C-terminal domain-containing protein</fullName>
    </recommendedName>
</protein>
<evidence type="ECO:0000256" key="1">
    <source>
        <dbReference type="SAM" id="SignalP"/>
    </source>
</evidence>
<dbReference type="Pfam" id="PF26571">
    <property type="entry name" value="VldE"/>
    <property type="match status" value="1"/>
</dbReference>
<gene>
    <name evidence="3" type="ORF">GCM10010151_66700</name>
</gene>
<feature type="signal peptide" evidence="1">
    <location>
        <begin position="1"/>
        <end position="28"/>
    </location>
</feature>
<sequence length="164" mass="17715">MRKQIVGLLGAISIASTGMIATASMADAATASKLVKCGKAGKVTKKMCTLYKKAGPAASKGGYHWDSVGCLRKDPLPYHPEGRACDLVYGKIGKKATGDNKSDGTKMVKWLVAHHKKYSIDHVIWQGVIYSPNGNWRGHKDKNCTSRAGVTVCHRDHVHVAVTR</sequence>
<name>A0ABN0XLQ6_9ACTN</name>
<keyword evidence="4" id="KW-1185">Reference proteome</keyword>
<dbReference type="InterPro" id="IPR058593">
    <property type="entry name" value="ARB_07466-like_C"/>
</dbReference>
<evidence type="ECO:0000313" key="3">
    <source>
        <dbReference type="EMBL" id="GAA0367434.1"/>
    </source>
</evidence>
<dbReference type="RefSeq" id="WP_252799221.1">
    <property type="nucleotide sequence ID" value="NZ_BAAABM010000066.1"/>
</dbReference>
<evidence type="ECO:0000313" key="4">
    <source>
        <dbReference type="Proteomes" id="UP001501822"/>
    </source>
</evidence>
<reference evidence="3 4" key="1">
    <citation type="journal article" date="2019" name="Int. J. Syst. Evol. Microbiol.">
        <title>The Global Catalogue of Microorganisms (GCM) 10K type strain sequencing project: providing services to taxonomists for standard genome sequencing and annotation.</title>
        <authorList>
            <consortium name="The Broad Institute Genomics Platform"/>
            <consortium name="The Broad Institute Genome Sequencing Center for Infectious Disease"/>
            <person name="Wu L."/>
            <person name="Ma J."/>
        </authorList>
    </citation>
    <scope>NUCLEOTIDE SEQUENCE [LARGE SCALE GENOMIC DNA]</scope>
    <source>
        <strain evidence="3 4">JCM 3146</strain>
    </source>
</reference>
<evidence type="ECO:0000259" key="2">
    <source>
        <dbReference type="Pfam" id="PF26571"/>
    </source>
</evidence>
<feature type="chain" id="PRO_5045233089" description="ARB-07466-like C-terminal domain-containing protein" evidence="1">
    <location>
        <begin position="29"/>
        <end position="164"/>
    </location>
</feature>
<keyword evidence="1" id="KW-0732">Signal</keyword>
<dbReference type="EMBL" id="BAAABM010000066">
    <property type="protein sequence ID" value="GAA0367434.1"/>
    <property type="molecule type" value="Genomic_DNA"/>
</dbReference>